<dbReference type="Proteomes" id="UP000632766">
    <property type="component" value="Unassembled WGS sequence"/>
</dbReference>
<keyword evidence="3" id="KW-1185">Reference proteome</keyword>
<proteinExistence type="predicted"/>
<dbReference type="Pfam" id="PF11353">
    <property type="entry name" value="DUF3153"/>
    <property type="match status" value="1"/>
</dbReference>
<evidence type="ECO:0000313" key="3">
    <source>
        <dbReference type="Proteomes" id="UP000632766"/>
    </source>
</evidence>
<evidence type="ECO:0000256" key="1">
    <source>
        <dbReference type="SAM" id="Phobius"/>
    </source>
</evidence>
<keyword evidence="1" id="KW-0472">Membrane</keyword>
<protein>
    <submittedName>
        <fullName evidence="2">DUF3153 domain-containing protein</fullName>
    </submittedName>
</protein>
<dbReference type="AlphaFoldDB" id="A0A8J7HU50"/>
<keyword evidence="1" id="KW-1133">Transmembrane helix</keyword>
<evidence type="ECO:0000313" key="2">
    <source>
        <dbReference type="EMBL" id="MBH8562499.1"/>
    </source>
</evidence>
<sequence length="317" mass="35920">MKYSTLGKIFIWLIRPFVFVLAKMQLFQPLTNGNQMNSDFPRQNSLASMRFKKRRASIPQPILWLVLLTSLLLSGCVQYDVGVNFGNSNSGELVQHIKLEERLTSFSGDYVYEWLNSIERRARKLEGKAKRVSKEELIVTIPFSNGQELQAKFNEFFNSRANQQAEAVQSESESELPKIESNLLLEQNNFLLLVRNRLIYDLDLRSLALIASKGNVLADAGSILNLKFSLTTPWGAKNIQIPENAETAIEPAKNGNQLVWQLKTGELNHIEAVFWLPSPLGIGSLLIILFIWGGLYLRYTFMPDPRIQFAPKAAATE</sequence>
<reference evidence="2 3" key="1">
    <citation type="journal article" date="2021" name="Int. J. Syst. Evol. Microbiol.">
        <title>Amazonocrinis nigriterrae gen. nov., sp. nov., Atlanticothrix silvestris gen. nov., sp. nov. and Dendronalium phyllosphericum gen. nov., sp. nov., nostocacean cyanobacteria from Brazilian environments.</title>
        <authorList>
            <person name="Alvarenga D.O."/>
            <person name="Andreote A.P.D."/>
            <person name="Branco L.H.Z."/>
            <person name="Delbaje E."/>
            <person name="Cruz R.B."/>
            <person name="Varani A.M."/>
            <person name="Fiore M.F."/>
        </authorList>
    </citation>
    <scope>NUCLEOTIDE SEQUENCE [LARGE SCALE GENOMIC DNA]</scope>
    <source>
        <strain evidence="2 3">CENA67</strain>
    </source>
</reference>
<name>A0A8J7HU50_9NOST</name>
<dbReference type="EMBL" id="JAECZC010000013">
    <property type="protein sequence ID" value="MBH8562499.1"/>
    <property type="molecule type" value="Genomic_DNA"/>
</dbReference>
<comment type="caution">
    <text evidence="2">The sequence shown here is derived from an EMBL/GenBank/DDBJ whole genome shotgun (WGS) entry which is preliminary data.</text>
</comment>
<feature type="transmembrane region" description="Helical" evidence="1">
    <location>
        <begin position="272"/>
        <end position="297"/>
    </location>
</feature>
<keyword evidence="1" id="KW-0812">Transmembrane</keyword>
<organism evidence="2 3">
    <name type="scientific">Amazonocrinis nigriterrae CENA67</name>
    <dbReference type="NCBI Taxonomy" id="2794033"/>
    <lineage>
        <taxon>Bacteria</taxon>
        <taxon>Bacillati</taxon>
        <taxon>Cyanobacteriota</taxon>
        <taxon>Cyanophyceae</taxon>
        <taxon>Nostocales</taxon>
        <taxon>Nostocaceae</taxon>
        <taxon>Amazonocrinis</taxon>
        <taxon>Amazonocrinis nigriterrae</taxon>
    </lineage>
</organism>
<gene>
    <name evidence="2" type="ORF">I8748_09975</name>
</gene>
<accession>A0A8J7HU50</accession>
<dbReference type="InterPro" id="IPR021499">
    <property type="entry name" value="DUF3153"/>
</dbReference>